<feature type="domain" description="Chorismate-utilising enzyme C-terminal" evidence="1">
    <location>
        <begin position="238"/>
        <end position="500"/>
    </location>
</feature>
<evidence type="ECO:0000259" key="1">
    <source>
        <dbReference type="Pfam" id="PF00425"/>
    </source>
</evidence>
<dbReference type="PRINTS" id="PR00095">
    <property type="entry name" value="ANTSNTHASEI"/>
</dbReference>
<reference evidence="3 4" key="1">
    <citation type="journal article" date="2020" name="J. Phycol.">
        <title>Comparative genome analysis reveals Cyanidiococcus gen. nov., a new extremophilic red algal genus sister to Cyanidioschyzon (Cyanidioschyzonaceae, Rhodophyta).</title>
        <authorList>
            <person name="Liu S.-L."/>
            <person name="Chiang Y.-R."/>
            <person name="Yoon H.S."/>
            <person name="Fu H.-Y."/>
        </authorList>
    </citation>
    <scope>NUCLEOTIDE SEQUENCE [LARGE SCALE GENOMIC DNA]</scope>
    <source>
        <strain evidence="3 4">THAL066</strain>
    </source>
</reference>
<dbReference type="InterPro" id="IPR019999">
    <property type="entry name" value="Anth_synth_I-like"/>
</dbReference>
<dbReference type="InterPro" id="IPR005801">
    <property type="entry name" value="ADC_synthase"/>
</dbReference>
<feature type="domain" description="Anthranilate synthase component I N-terminal" evidence="2">
    <location>
        <begin position="32"/>
        <end position="176"/>
    </location>
</feature>
<dbReference type="PANTHER" id="PTHR11236">
    <property type="entry name" value="AMINOBENZOATE/ANTHRANILATE SYNTHASE"/>
    <property type="match status" value="1"/>
</dbReference>
<dbReference type="Pfam" id="PF04715">
    <property type="entry name" value="Anth_synt_I_N"/>
    <property type="match status" value="1"/>
</dbReference>
<accession>A0A7J7IK64</accession>
<dbReference type="Pfam" id="PF00425">
    <property type="entry name" value="Chorismate_bind"/>
    <property type="match status" value="1"/>
</dbReference>
<dbReference type="SUPFAM" id="SSF56322">
    <property type="entry name" value="ADC synthase"/>
    <property type="match status" value="1"/>
</dbReference>
<gene>
    <name evidence="3" type="primary">ASA2</name>
    <name evidence="3" type="ORF">F1559_001787</name>
</gene>
<dbReference type="AlphaFoldDB" id="A0A7J7IK64"/>
<proteinExistence type="predicted"/>
<organism evidence="3 4">
    <name type="scientific">Cyanidiococcus yangmingshanensis</name>
    <dbReference type="NCBI Taxonomy" id="2690220"/>
    <lineage>
        <taxon>Eukaryota</taxon>
        <taxon>Rhodophyta</taxon>
        <taxon>Bangiophyceae</taxon>
        <taxon>Cyanidiales</taxon>
        <taxon>Cyanidiaceae</taxon>
        <taxon>Cyanidiococcus</taxon>
    </lineage>
</organism>
<evidence type="ECO:0000259" key="2">
    <source>
        <dbReference type="Pfam" id="PF04715"/>
    </source>
</evidence>
<evidence type="ECO:0000313" key="4">
    <source>
        <dbReference type="Proteomes" id="UP000530660"/>
    </source>
</evidence>
<dbReference type="GO" id="GO:0000162">
    <property type="term" value="P:L-tryptophan biosynthetic process"/>
    <property type="evidence" value="ECO:0007669"/>
    <property type="project" value="TreeGrafter"/>
</dbReference>
<dbReference type="EMBL" id="VWRR01000009">
    <property type="protein sequence ID" value="KAF6002691.1"/>
    <property type="molecule type" value="Genomic_DNA"/>
</dbReference>
<keyword evidence="4" id="KW-1185">Reference proteome</keyword>
<protein>
    <submittedName>
        <fullName evidence="3">Anthranilate synthase component</fullName>
    </submittedName>
</protein>
<sequence>MFIKYYEHNRVALPAGLRPQTLLPVHRRIFADDLTPVLAYRRLAQDGVHTATPSFLFESVVGGDQVGRFSYIGTSPSLQIVAYENDVEVTDENYHVQYRLRAPDPWVLMRQLTEQIQLSEKGPVPDAFCGGWVGFGGYDTLPFSAAPKDDRHLPDLQFALYREVIVFDNITKTVYVVVWVPVEEHGSVDAARFFGAARTQALVKALTCSERDHILMPSAEVLLDTIQRPQPMKSNMTKEQFFHALERISEYIYLGDTFQTVFSQRFERETSVEPFLVYRALRIVNPSPYMIYMRAKGCILISSSPEILCKTRGRKVWNRPLAGTRARGLTPEDDERLERELLVDEKDRAEHVMLVDLGRNDVGRVAEIGSVQVEKLFEIERYSHVMHISSTITGKIRPELSCWDALRATLPAGTISGAPKIRSMQIIDELEPTKRGPYGGGIGYVSFDGNEMDVALALRTMVIPDASTGPQGPWQIHIQAGAGIVLDSDPESEYMETINKAAALGRAVDLAEQAFLQTRAQEAVEEHETTSRT</sequence>
<comment type="caution">
    <text evidence="3">The sequence shown here is derived from an EMBL/GenBank/DDBJ whole genome shotgun (WGS) entry which is preliminary data.</text>
</comment>
<dbReference type="InterPro" id="IPR015890">
    <property type="entry name" value="Chorismate_C"/>
</dbReference>
<evidence type="ECO:0000313" key="3">
    <source>
        <dbReference type="EMBL" id="KAF6002691.1"/>
    </source>
</evidence>
<dbReference type="Proteomes" id="UP000530660">
    <property type="component" value="Unassembled WGS sequence"/>
</dbReference>
<dbReference type="PANTHER" id="PTHR11236:SF9">
    <property type="entry name" value="ANTHRANILATE SYNTHASE COMPONENT 1"/>
    <property type="match status" value="1"/>
</dbReference>
<dbReference type="OrthoDB" id="1865897at2759"/>
<name>A0A7J7IK64_9RHOD</name>
<dbReference type="Gene3D" id="3.60.120.10">
    <property type="entry name" value="Anthranilate synthase"/>
    <property type="match status" value="1"/>
</dbReference>
<dbReference type="InterPro" id="IPR006805">
    <property type="entry name" value="Anth_synth_I_N"/>
</dbReference>